<dbReference type="SMART" id="SM01118">
    <property type="entry name" value="CYTH"/>
    <property type="match status" value="1"/>
</dbReference>
<evidence type="ECO:0000313" key="3">
    <source>
        <dbReference type="EMBL" id="PWE57403.1"/>
    </source>
</evidence>
<dbReference type="SUPFAM" id="SSF55154">
    <property type="entry name" value="CYTH-like phosphatases"/>
    <property type="match status" value="1"/>
</dbReference>
<sequence length="164" mass="18695">MAKEIERKFLVLDTHWREFASAGATFQQAYIASMDDRSVRVRVIEGQKALLTIKIGRNALAREEFEYEIPLADACDMIKQAIGIVIEKTRYKVVHHGFTWEIDVYDGIYRGLTVAEVEMKHEADNPTLPDWLGPEVTGDHRYSNQSLATEDLREEIGYGISHPA</sequence>
<comment type="caution">
    <text evidence="3">The sequence shown here is derived from an EMBL/GenBank/DDBJ whole genome shotgun (WGS) entry which is preliminary data.</text>
</comment>
<keyword evidence="4" id="KW-1185">Reference proteome</keyword>
<dbReference type="AlphaFoldDB" id="A0A2U2DVQ4"/>
<reference evidence="3 4" key="1">
    <citation type="submission" date="2018-05" db="EMBL/GenBank/DDBJ databases">
        <title>The draft genome of strain NS-104.</title>
        <authorList>
            <person name="Hang P."/>
            <person name="Jiang J."/>
        </authorList>
    </citation>
    <scope>NUCLEOTIDE SEQUENCE [LARGE SCALE GENOMIC DNA]</scope>
    <source>
        <strain evidence="3 4">NS-104</strain>
    </source>
</reference>
<dbReference type="PROSITE" id="PS51707">
    <property type="entry name" value="CYTH"/>
    <property type="match status" value="1"/>
</dbReference>
<dbReference type="InterPro" id="IPR033469">
    <property type="entry name" value="CYTH-like_dom_sf"/>
</dbReference>
<dbReference type="PANTHER" id="PTHR40114">
    <property type="entry name" value="SLR0698 PROTEIN"/>
    <property type="match status" value="1"/>
</dbReference>
<dbReference type="InterPro" id="IPR023577">
    <property type="entry name" value="CYTH_domain"/>
</dbReference>
<dbReference type="InterPro" id="IPR012042">
    <property type="entry name" value="NeuTTM/CthTTM-like"/>
</dbReference>
<evidence type="ECO:0000256" key="1">
    <source>
        <dbReference type="PIRSR" id="PIRSR016487-1"/>
    </source>
</evidence>
<evidence type="ECO:0000259" key="2">
    <source>
        <dbReference type="PROSITE" id="PS51707"/>
    </source>
</evidence>
<accession>A0A2U2DVQ4</accession>
<dbReference type="Pfam" id="PF01928">
    <property type="entry name" value="CYTH"/>
    <property type="match status" value="1"/>
</dbReference>
<dbReference type="Proteomes" id="UP000245252">
    <property type="component" value="Unassembled WGS sequence"/>
</dbReference>
<dbReference type="PANTHER" id="PTHR40114:SF1">
    <property type="entry name" value="SLR0698 PROTEIN"/>
    <property type="match status" value="1"/>
</dbReference>
<gene>
    <name evidence="3" type="ORF">DEM27_07170</name>
</gene>
<evidence type="ECO:0000313" key="4">
    <source>
        <dbReference type="Proteomes" id="UP000245252"/>
    </source>
</evidence>
<dbReference type="OrthoDB" id="9805588at2"/>
<dbReference type="CDD" id="cd07891">
    <property type="entry name" value="CYTH-like_CthTTM-like_1"/>
    <property type="match status" value="1"/>
</dbReference>
<feature type="active site" description="Proton acceptor" evidence="1">
    <location>
        <position position="30"/>
    </location>
</feature>
<dbReference type="RefSeq" id="WP_109457508.1">
    <property type="nucleotide sequence ID" value="NZ_QFBC01000002.1"/>
</dbReference>
<protein>
    <submittedName>
        <fullName evidence="3">Adenylate cyclase</fullName>
    </submittedName>
</protein>
<feature type="domain" description="CYTH" evidence="2">
    <location>
        <begin position="2"/>
        <end position="149"/>
    </location>
</feature>
<dbReference type="PIRSF" id="PIRSF016487">
    <property type="entry name" value="CYTH_UCP016487"/>
    <property type="match status" value="1"/>
</dbReference>
<name>A0A2U2DVQ4_9HYPH</name>
<dbReference type="Gene3D" id="2.40.320.10">
    <property type="entry name" value="Hypothetical Protein Pfu-838710-001"/>
    <property type="match status" value="1"/>
</dbReference>
<proteinExistence type="predicted"/>
<dbReference type="EMBL" id="QFBC01000002">
    <property type="protein sequence ID" value="PWE57403.1"/>
    <property type="molecule type" value="Genomic_DNA"/>
</dbReference>
<organism evidence="3 4">
    <name type="scientific">Metarhizobium album</name>
    <dbReference type="NCBI Taxonomy" id="2182425"/>
    <lineage>
        <taxon>Bacteria</taxon>
        <taxon>Pseudomonadati</taxon>
        <taxon>Pseudomonadota</taxon>
        <taxon>Alphaproteobacteria</taxon>
        <taxon>Hyphomicrobiales</taxon>
        <taxon>Rhizobiaceae</taxon>
        <taxon>Metarhizobium</taxon>
    </lineage>
</organism>